<evidence type="ECO:0000313" key="3">
    <source>
        <dbReference type="EMBL" id="WPU63735.1"/>
    </source>
</evidence>
<name>A0AAX4HKL8_9BACT</name>
<evidence type="ECO:0000256" key="1">
    <source>
        <dbReference type="SAM" id="SignalP"/>
    </source>
</evidence>
<dbReference type="Proteomes" id="UP001324634">
    <property type="component" value="Chromosome"/>
</dbReference>
<dbReference type="EMBL" id="CP139487">
    <property type="protein sequence ID" value="WPU63735.1"/>
    <property type="molecule type" value="Genomic_DNA"/>
</dbReference>
<organism evidence="3 4">
    <name type="scientific">Peredibacter starrii</name>
    <dbReference type="NCBI Taxonomy" id="28202"/>
    <lineage>
        <taxon>Bacteria</taxon>
        <taxon>Pseudomonadati</taxon>
        <taxon>Bdellovibrionota</taxon>
        <taxon>Bacteriovoracia</taxon>
        <taxon>Bacteriovoracales</taxon>
        <taxon>Bacteriovoracaceae</taxon>
        <taxon>Peredibacter</taxon>
    </lineage>
</organism>
<protein>
    <recommendedName>
        <fullName evidence="2">Endonuclease/exonuclease/phosphatase domain-containing protein</fullName>
    </recommendedName>
</protein>
<dbReference type="KEGG" id="psti:SOO65_13655"/>
<dbReference type="InterPro" id="IPR036691">
    <property type="entry name" value="Endo/exonu/phosph_ase_sf"/>
</dbReference>
<evidence type="ECO:0000313" key="4">
    <source>
        <dbReference type="Proteomes" id="UP001324634"/>
    </source>
</evidence>
<gene>
    <name evidence="3" type="ORF">SOO65_13655</name>
</gene>
<evidence type="ECO:0000259" key="2">
    <source>
        <dbReference type="Pfam" id="PF03372"/>
    </source>
</evidence>
<dbReference type="Pfam" id="PF03372">
    <property type="entry name" value="Exo_endo_phos"/>
    <property type="match status" value="1"/>
</dbReference>
<feature type="domain" description="Endonuclease/exonuclease/phosphatase" evidence="2">
    <location>
        <begin position="24"/>
        <end position="285"/>
    </location>
</feature>
<dbReference type="InterPro" id="IPR005135">
    <property type="entry name" value="Endo/exonuclease/phosphatase"/>
</dbReference>
<keyword evidence="1" id="KW-0732">Signal</keyword>
<dbReference type="AlphaFoldDB" id="A0AAX4HKL8"/>
<keyword evidence="4" id="KW-1185">Reference proteome</keyword>
<feature type="signal peptide" evidence="1">
    <location>
        <begin position="1"/>
        <end position="18"/>
    </location>
</feature>
<dbReference type="SUPFAM" id="SSF56219">
    <property type="entry name" value="DNase I-like"/>
    <property type="match status" value="1"/>
</dbReference>
<reference evidence="3 4" key="1">
    <citation type="submission" date="2023-11" db="EMBL/GenBank/DDBJ databases">
        <title>Peredibacter starrii A3.12.</title>
        <authorList>
            <person name="Mitchell R.J."/>
        </authorList>
    </citation>
    <scope>NUCLEOTIDE SEQUENCE [LARGE SCALE GENOMIC DNA]</scope>
    <source>
        <strain evidence="3 4">A3.12</strain>
    </source>
</reference>
<dbReference type="RefSeq" id="WP_321391008.1">
    <property type="nucleotide sequence ID" value="NZ_CP139487.1"/>
</dbReference>
<proteinExistence type="predicted"/>
<accession>A0AAX4HKL8</accession>
<dbReference type="Gene3D" id="3.60.10.10">
    <property type="entry name" value="Endonuclease/exonuclease/phosphatase"/>
    <property type="match status" value="1"/>
</dbReference>
<feature type="chain" id="PRO_5043836587" description="Endonuclease/exonuclease/phosphatase domain-containing protein" evidence="1">
    <location>
        <begin position="19"/>
        <end position="293"/>
    </location>
</feature>
<sequence length="293" mass="32369">MKFLLTWALALTTLSAQALTIGAYNIRNFDYDERYRITTNKPELANIIKQINVDVLSVEEIHDTAKWDEFVAKSLPGYGTEVSQCGGDHGQRLGFLYNTKTVEMLSFNEDLSISNPGGPGTCDSGSRPLAIALFQIKATKQKFFGMTAHLKSGNNGAGKREKQYQIIKNIINELKSKTGVKDFYFAGDLNTTEYSNKGSDYNQLTKVVRDLGMVNLTERVGCTAYWWGGTDDGVENPTTLDHVIATPGLLKIQPQPLVYGHCAKVQCRQAKVKDLGVSYEGVSDHCPITAKIQ</sequence>